<feature type="non-terminal residue" evidence="2">
    <location>
        <position position="84"/>
    </location>
</feature>
<reference evidence="2" key="1">
    <citation type="submission" date="2023-10" db="EMBL/GenBank/DDBJ databases">
        <title>Genome assembly of Pristionchus species.</title>
        <authorList>
            <person name="Yoshida K."/>
            <person name="Sommer R.J."/>
        </authorList>
    </citation>
    <scope>NUCLEOTIDE SEQUENCE</scope>
    <source>
        <strain evidence="2">RS0144</strain>
    </source>
</reference>
<feature type="compositionally biased region" description="Low complexity" evidence="1">
    <location>
        <begin position="1"/>
        <end position="14"/>
    </location>
</feature>
<name>A0AAV5U8J9_9BILA</name>
<dbReference type="AlphaFoldDB" id="A0AAV5U8J9"/>
<sequence>RDRRAASSGSGSRACCFSPNSDQREPGGTCRCVPSRRARFLPAARRAIPPGGALQLPGRRSAALHAGRPAQPLPAAPLPTPVPA</sequence>
<accession>A0AAV5U8J9</accession>
<dbReference type="Proteomes" id="UP001432027">
    <property type="component" value="Unassembled WGS sequence"/>
</dbReference>
<protein>
    <submittedName>
        <fullName evidence="2">Uncharacterized protein</fullName>
    </submittedName>
</protein>
<gene>
    <name evidence="2" type="ORF">PENTCL1PPCAC_25385</name>
</gene>
<keyword evidence="3" id="KW-1185">Reference proteome</keyword>
<evidence type="ECO:0000256" key="1">
    <source>
        <dbReference type="SAM" id="MobiDB-lite"/>
    </source>
</evidence>
<dbReference type="EMBL" id="BTSX01000006">
    <property type="protein sequence ID" value="GMT03211.1"/>
    <property type="molecule type" value="Genomic_DNA"/>
</dbReference>
<organism evidence="2 3">
    <name type="scientific">Pristionchus entomophagus</name>
    <dbReference type="NCBI Taxonomy" id="358040"/>
    <lineage>
        <taxon>Eukaryota</taxon>
        <taxon>Metazoa</taxon>
        <taxon>Ecdysozoa</taxon>
        <taxon>Nematoda</taxon>
        <taxon>Chromadorea</taxon>
        <taxon>Rhabditida</taxon>
        <taxon>Rhabditina</taxon>
        <taxon>Diplogasteromorpha</taxon>
        <taxon>Diplogasteroidea</taxon>
        <taxon>Neodiplogasteridae</taxon>
        <taxon>Pristionchus</taxon>
    </lineage>
</organism>
<feature type="region of interest" description="Disordered" evidence="1">
    <location>
        <begin position="49"/>
        <end position="84"/>
    </location>
</feature>
<feature type="region of interest" description="Disordered" evidence="1">
    <location>
        <begin position="1"/>
        <end position="29"/>
    </location>
</feature>
<comment type="caution">
    <text evidence="2">The sequence shown here is derived from an EMBL/GenBank/DDBJ whole genome shotgun (WGS) entry which is preliminary data.</text>
</comment>
<feature type="non-terminal residue" evidence="2">
    <location>
        <position position="1"/>
    </location>
</feature>
<evidence type="ECO:0000313" key="3">
    <source>
        <dbReference type="Proteomes" id="UP001432027"/>
    </source>
</evidence>
<proteinExistence type="predicted"/>
<feature type="compositionally biased region" description="Pro residues" evidence="1">
    <location>
        <begin position="71"/>
        <end position="84"/>
    </location>
</feature>
<evidence type="ECO:0000313" key="2">
    <source>
        <dbReference type="EMBL" id="GMT03211.1"/>
    </source>
</evidence>